<organism evidence="2 3">
    <name type="scientific">Striga hermonthica</name>
    <name type="common">Purple witchweed</name>
    <name type="synonym">Buchnera hermonthica</name>
    <dbReference type="NCBI Taxonomy" id="68872"/>
    <lineage>
        <taxon>Eukaryota</taxon>
        <taxon>Viridiplantae</taxon>
        <taxon>Streptophyta</taxon>
        <taxon>Embryophyta</taxon>
        <taxon>Tracheophyta</taxon>
        <taxon>Spermatophyta</taxon>
        <taxon>Magnoliopsida</taxon>
        <taxon>eudicotyledons</taxon>
        <taxon>Gunneridae</taxon>
        <taxon>Pentapetalae</taxon>
        <taxon>asterids</taxon>
        <taxon>lamiids</taxon>
        <taxon>Lamiales</taxon>
        <taxon>Orobanchaceae</taxon>
        <taxon>Buchnereae</taxon>
        <taxon>Striga</taxon>
    </lineage>
</organism>
<keyword evidence="3" id="KW-1185">Reference proteome</keyword>
<name>A0A9N7NFY2_STRHE</name>
<protein>
    <recommendedName>
        <fullName evidence="1">Reverse transcriptase zinc-binding domain-containing protein</fullName>
    </recommendedName>
</protein>
<proteinExistence type="predicted"/>
<dbReference type="EMBL" id="CACSLK010027802">
    <property type="protein sequence ID" value="CAA0830026.1"/>
    <property type="molecule type" value="Genomic_DNA"/>
</dbReference>
<gene>
    <name evidence="2" type="ORF">SHERM_25502</name>
</gene>
<evidence type="ECO:0000313" key="2">
    <source>
        <dbReference type="EMBL" id="CAA0830026.1"/>
    </source>
</evidence>
<dbReference type="Proteomes" id="UP001153555">
    <property type="component" value="Unassembled WGS sequence"/>
</dbReference>
<dbReference type="OrthoDB" id="1750957at2759"/>
<reference evidence="2" key="1">
    <citation type="submission" date="2019-12" db="EMBL/GenBank/DDBJ databases">
        <authorList>
            <person name="Scholes J."/>
        </authorList>
    </citation>
    <scope>NUCLEOTIDE SEQUENCE</scope>
</reference>
<dbReference type="PANTHER" id="PTHR33116:SF86">
    <property type="entry name" value="REVERSE TRANSCRIPTASE DOMAIN-CONTAINING PROTEIN"/>
    <property type="match status" value="1"/>
</dbReference>
<dbReference type="InterPro" id="IPR026960">
    <property type="entry name" value="RVT-Znf"/>
</dbReference>
<dbReference type="Pfam" id="PF13966">
    <property type="entry name" value="zf-RVT"/>
    <property type="match status" value="1"/>
</dbReference>
<accession>A0A9N7NFY2</accession>
<comment type="caution">
    <text evidence="2">The sequence shown here is derived from an EMBL/GenBank/DDBJ whole genome shotgun (WGS) entry which is preliminary data.</text>
</comment>
<evidence type="ECO:0000259" key="1">
    <source>
        <dbReference type="Pfam" id="PF13966"/>
    </source>
</evidence>
<feature type="domain" description="Reverse transcriptase zinc-binding" evidence="1">
    <location>
        <begin position="287"/>
        <end position="359"/>
    </location>
</feature>
<sequence length="465" mass="53761">MYCQATGQRINTDKSSIHFAKGVSVNVREEVMAVLEVHNEELSEKYLGMPTDVGTSSNGAFKYLKDRVWNKVQGWMEQSLSAGGKEVLIKVVAQAVPTFLMSCFRLPRGLCQHIDSLLRGFWWGSKEGKRKTCWVEWDDMTKPKYMGDFLAAELGPSPSRVWRAVLDGKEVLKQGLIRRIGTGEDTDIWRMNWIPRDGMMRPVSGLSNTPPATVDELINPVLMSWDLEAVKQHFLPMDWELMTTRRQQDFWAWHYEKSGVFSVRLAYRILVETRERRTDWIEHNAGRSDVKADQKEWTELWSIKVPSKVRVFLWRLARQSIPTGDVRLCRNMTTHYNCTICGRPDSWRHSLLECNMAKKWLHEAIKTLRHEDLVRLVVTLWAIWYTRRRVIHEDIFQSPLSTHHFVENFLNDLTLEKPKGVSNREVQPPAAKWIPSPQGMMKINVDATLSKNSNIAAVAAVARDE</sequence>
<dbReference type="AlphaFoldDB" id="A0A9N7NFY2"/>
<dbReference type="PANTHER" id="PTHR33116">
    <property type="entry name" value="REVERSE TRANSCRIPTASE ZINC-BINDING DOMAIN-CONTAINING PROTEIN-RELATED-RELATED"/>
    <property type="match status" value="1"/>
</dbReference>
<evidence type="ECO:0000313" key="3">
    <source>
        <dbReference type="Proteomes" id="UP001153555"/>
    </source>
</evidence>